<protein>
    <submittedName>
        <fullName evidence="2">16570_t:CDS:1</fullName>
    </submittedName>
</protein>
<comment type="caution">
    <text evidence="2">The sequence shown here is derived from an EMBL/GenBank/DDBJ whole genome shotgun (WGS) entry which is preliminary data.</text>
</comment>
<sequence>IQHNGNYLLIATYEESIVEYEEEYKIENNNEQELQNVYSNFKPLEKMIDDIETLENQHIMLKTFKDFNRNTLYWD</sequence>
<feature type="coiled-coil region" evidence="1">
    <location>
        <begin position="10"/>
        <end position="37"/>
    </location>
</feature>
<gene>
    <name evidence="2" type="ORF">DERYTH_LOCUS14768</name>
</gene>
<feature type="non-terminal residue" evidence="2">
    <location>
        <position position="1"/>
    </location>
</feature>
<organism evidence="2 3">
    <name type="scientific">Dentiscutata erythropus</name>
    <dbReference type="NCBI Taxonomy" id="1348616"/>
    <lineage>
        <taxon>Eukaryota</taxon>
        <taxon>Fungi</taxon>
        <taxon>Fungi incertae sedis</taxon>
        <taxon>Mucoromycota</taxon>
        <taxon>Glomeromycotina</taxon>
        <taxon>Glomeromycetes</taxon>
        <taxon>Diversisporales</taxon>
        <taxon>Gigasporaceae</taxon>
        <taxon>Dentiscutata</taxon>
    </lineage>
</organism>
<keyword evidence="3" id="KW-1185">Reference proteome</keyword>
<reference evidence="2" key="1">
    <citation type="submission" date="2021-06" db="EMBL/GenBank/DDBJ databases">
        <authorList>
            <person name="Kallberg Y."/>
            <person name="Tangrot J."/>
            <person name="Rosling A."/>
        </authorList>
    </citation>
    <scope>NUCLEOTIDE SEQUENCE</scope>
    <source>
        <strain evidence="2">MA453B</strain>
    </source>
</reference>
<accession>A0A9N9I9G7</accession>
<evidence type="ECO:0000256" key="1">
    <source>
        <dbReference type="SAM" id="Coils"/>
    </source>
</evidence>
<proteinExistence type="predicted"/>
<dbReference type="EMBL" id="CAJVPY010011389">
    <property type="protein sequence ID" value="CAG8726638.1"/>
    <property type="molecule type" value="Genomic_DNA"/>
</dbReference>
<name>A0A9N9I9G7_9GLOM</name>
<evidence type="ECO:0000313" key="3">
    <source>
        <dbReference type="Proteomes" id="UP000789405"/>
    </source>
</evidence>
<dbReference type="AlphaFoldDB" id="A0A9N9I9G7"/>
<dbReference type="OrthoDB" id="2422714at2759"/>
<keyword evidence="1" id="KW-0175">Coiled coil</keyword>
<dbReference type="Proteomes" id="UP000789405">
    <property type="component" value="Unassembled WGS sequence"/>
</dbReference>
<evidence type="ECO:0000313" key="2">
    <source>
        <dbReference type="EMBL" id="CAG8726638.1"/>
    </source>
</evidence>